<organism evidence="2 3">
    <name type="scientific">Bradyrhizobium yuanmingense</name>
    <dbReference type="NCBI Taxonomy" id="108015"/>
    <lineage>
        <taxon>Bacteria</taxon>
        <taxon>Pseudomonadati</taxon>
        <taxon>Pseudomonadota</taxon>
        <taxon>Alphaproteobacteria</taxon>
        <taxon>Hyphomicrobiales</taxon>
        <taxon>Nitrobacteraceae</taxon>
        <taxon>Bradyrhizobium</taxon>
    </lineage>
</organism>
<feature type="domain" description="DUF4145" evidence="1">
    <location>
        <begin position="10"/>
        <end position="75"/>
    </location>
</feature>
<evidence type="ECO:0000313" key="3">
    <source>
        <dbReference type="Proteomes" id="UP000051380"/>
    </source>
</evidence>
<dbReference type="InterPro" id="IPR025285">
    <property type="entry name" value="DUF4145"/>
</dbReference>
<accession>A0A0R3C3Q5</accession>
<comment type="caution">
    <text evidence="2">The sequence shown here is derived from an EMBL/GenBank/DDBJ whole genome shotgun (WGS) entry which is preliminary data.</text>
</comment>
<dbReference type="AlphaFoldDB" id="A0A0R3C3Q5"/>
<dbReference type="Pfam" id="PF13643">
    <property type="entry name" value="DUF4145"/>
    <property type="match status" value="1"/>
</dbReference>
<evidence type="ECO:0000259" key="1">
    <source>
        <dbReference type="Pfam" id="PF13643"/>
    </source>
</evidence>
<protein>
    <recommendedName>
        <fullName evidence="1">DUF4145 domain-containing protein</fullName>
    </recommendedName>
</protein>
<gene>
    <name evidence="2" type="ORF">AOQ72_29845</name>
</gene>
<name>A0A0R3C3Q5_9BRAD</name>
<evidence type="ECO:0000313" key="2">
    <source>
        <dbReference type="EMBL" id="KRP92374.1"/>
    </source>
</evidence>
<sequence>MSRKVVDVSTQKLLGEEAKKFGTIQKRIDELAARHALTPELQQWAHVVRLEGNDASHDEDPYSQEEADELLSFVEVYLTYVYMLPGRLKARRDQADKEKAAAAAKK</sequence>
<dbReference type="Proteomes" id="UP000051380">
    <property type="component" value="Unassembled WGS sequence"/>
</dbReference>
<reference evidence="2 3" key="1">
    <citation type="submission" date="2015-09" db="EMBL/GenBank/DDBJ databases">
        <title>Draft Genome Sequence of the Strain BR 3267 (Bradyrhizobium yuanmingense) recommended as inoculant for cowpea in Brazil.</title>
        <authorList>
            <person name="Simoes-Araujo J.L."/>
            <person name="Zilli J.E."/>
        </authorList>
    </citation>
    <scope>NUCLEOTIDE SEQUENCE [LARGE SCALE GENOMIC DNA]</scope>
    <source>
        <strain evidence="2 3">BR3267</strain>
    </source>
</reference>
<proteinExistence type="predicted"/>
<dbReference type="EMBL" id="LJYF01000031">
    <property type="protein sequence ID" value="KRP92374.1"/>
    <property type="molecule type" value="Genomic_DNA"/>
</dbReference>